<feature type="transmembrane region" description="Helical" evidence="9">
    <location>
        <begin position="384"/>
        <end position="402"/>
    </location>
</feature>
<evidence type="ECO:0000313" key="11">
    <source>
        <dbReference type="EMBL" id="ALU29790.1"/>
    </source>
</evidence>
<dbReference type="EMBL" id="CP013695">
    <property type="protein sequence ID" value="ALU32528.1"/>
    <property type="molecule type" value="Genomic_DNA"/>
</dbReference>
<dbReference type="InterPro" id="IPR036259">
    <property type="entry name" value="MFS_trans_sf"/>
</dbReference>
<evidence type="ECO:0000313" key="12">
    <source>
        <dbReference type="EMBL" id="ALU32528.1"/>
    </source>
</evidence>
<sequence length="412" mass="44638">MSKEDRLTATHIKLIIFNVISYTFLVYNASSVIAYTSQNLAQEIFHGLYPFSVIGIYTSLVLSYGFRIAGASLLGPLSDKLGRRVATIIGGIGSSTATALIGFLPPYTSIGIFSIILYFLLVSIQGLFTGPLSAGVQVIGVENLPERHRGWFSGIGIAVSGTAYLVAVGLSLISGSNWRFLFWGSLIIVPISLLAPESSRFRKLKEKVKSPRKIILEKYGNYLKFAFLLSLLWASVNFVIGIILPTFLSFVNNFTESEIREVILVYSLVSIVSAFVGGELSEVFGRKRLSLVGGILGILVSPIYFIIASLNSLYYVILYISLLTFLGFLGAGGILALVNESFPTNVRGTGVSMSWNMGFFGATLVALTVVSPSSYFNVLPSGEFLALLILGSSIIAVSLFAMETRGMIDKEK</sequence>
<keyword evidence="3" id="KW-0813">Transport</keyword>
<feature type="transmembrane region" description="Helical" evidence="9">
    <location>
        <begin position="85"/>
        <end position="104"/>
    </location>
</feature>
<dbReference type="OMA" id="WRCMFFT"/>
<evidence type="ECO:0000256" key="5">
    <source>
        <dbReference type="ARBA" id="ARBA00022692"/>
    </source>
</evidence>
<dbReference type="CDD" id="cd17316">
    <property type="entry name" value="MFS_SV2_like"/>
    <property type="match status" value="1"/>
</dbReference>
<feature type="transmembrane region" description="Helical" evidence="9">
    <location>
        <begin position="47"/>
        <end position="65"/>
    </location>
</feature>
<dbReference type="SUPFAM" id="SSF103473">
    <property type="entry name" value="MFS general substrate transporter"/>
    <property type="match status" value="1"/>
</dbReference>
<dbReference type="GeneID" id="14552644"/>
<dbReference type="Proteomes" id="UP000065473">
    <property type="component" value="Chromosome"/>
</dbReference>
<evidence type="ECO:0000259" key="10">
    <source>
        <dbReference type="PROSITE" id="PS50850"/>
    </source>
</evidence>
<dbReference type="Gene3D" id="1.20.1250.20">
    <property type="entry name" value="MFS general substrate transporter like domains"/>
    <property type="match status" value="2"/>
</dbReference>
<proteinExistence type="inferred from homology"/>
<dbReference type="OrthoDB" id="117970at2157"/>
<dbReference type="PANTHER" id="PTHR43528:SF1">
    <property type="entry name" value="ALPHA-KETOGLUTARATE PERMEASE"/>
    <property type="match status" value="1"/>
</dbReference>
<feature type="transmembrane region" description="Helical" evidence="9">
    <location>
        <begin position="313"/>
        <end position="338"/>
    </location>
</feature>
<comment type="similarity">
    <text evidence="2">Belongs to the major facilitator superfamily. Metabolite:H+ Symporter (MHS) family (TC 2.A.1.6) family.</text>
</comment>
<keyword evidence="4" id="KW-1003">Cell membrane</keyword>
<evidence type="ECO:0000313" key="14">
    <source>
        <dbReference type="Proteomes" id="UP000065473"/>
    </source>
</evidence>
<dbReference type="EMBL" id="CP013694">
    <property type="protein sequence ID" value="ALU29790.1"/>
    <property type="molecule type" value="Genomic_DNA"/>
</dbReference>
<reference evidence="13 14" key="1">
    <citation type="submission" date="2015-12" db="EMBL/GenBank/DDBJ databases">
        <title>A stable core within a dynamic pangenome in Sulfolobus acidocaldarius.</title>
        <authorList>
            <person name="Anderson R."/>
            <person name="Kouris A."/>
            <person name="Seward C."/>
            <person name="Campbell K."/>
            <person name="Whitaker R."/>
        </authorList>
    </citation>
    <scope>NUCLEOTIDE SEQUENCE [LARGE SCALE GENOMIC DNA]</scope>
    <source>
        <strain evidence="11 14">GG12-C01-09</strain>
        <strain evidence="12 13">NG05B_CO5_07</strain>
    </source>
</reference>
<dbReference type="InterPro" id="IPR020846">
    <property type="entry name" value="MFS_dom"/>
</dbReference>
<dbReference type="InterPro" id="IPR005829">
    <property type="entry name" value="Sugar_transporter_CS"/>
</dbReference>
<name>A0A0U3FPV0_9CREN</name>
<dbReference type="PROSITE" id="PS50850">
    <property type="entry name" value="MFS"/>
    <property type="match status" value="1"/>
</dbReference>
<keyword evidence="6" id="KW-0769">Symport</keyword>
<feature type="transmembrane region" description="Helical" evidence="9">
    <location>
        <begin position="12"/>
        <end position="35"/>
    </location>
</feature>
<evidence type="ECO:0000256" key="4">
    <source>
        <dbReference type="ARBA" id="ARBA00022475"/>
    </source>
</evidence>
<dbReference type="Proteomes" id="UP000060043">
    <property type="component" value="Chromosome"/>
</dbReference>
<dbReference type="PaxDb" id="1435377-SUSAZ_09695"/>
<feature type="transmembrane region" description="Helical" evidence="9">
    <location>
        <begin position="222"/>
        <end position="247"/>
    </location>
</feature>
<gene>
    <name evidence="11" type="ORF">ATY89_07450</name>
    <name evidence="12" type="ORF">ATZ20_10470</name>
</gene>
<dbReference type="GO" id="GO:0005886">
    <property type="term" value="C:plasma membrane"/>
    <property type="evidence" value="ECO:0007669"/>
    <property type="project" value="UniProtKB-SubCell"/>
</dbReference>
<protein>
    <submittedName>
        <fullName evidence="11">Transporter</fullName>
    </submittedName>
</protein>
<feature type="transmembrane region" description="Helical" evidence="9">
    <location>
        <begin position="359"/>
        <end position="378"/>
    </location>
</feature>
<dbReference type="InterPro" id="IPR051084">
    <property type="entry name" value="H+-coupled_symporters"/>
</dbReference>
<keyword evidence="5 9" id="KW-0812">Transmembrane</keyword>
<dbReference type="AlphaFoldDB" id="A0A0U3FPV0"/>
<dbReference type="GO" id="GO:0015293">
    <property type="term" value="F:symporter activity"/>
    <property type="evidence" value="ECO:0007669"/>
    <property type="project" value="UniProtKB-KW"/>
</dbReference>
<organism evidence="11 14">
    <name type="scientific">Sulfolobus acidocaldarius</name>
    <dbReference type="NCBI Taxonomy" id="2285"/>
    <lineage>
        <taxon>Archaea</taxon>
        <taxon>Thermoproteota</taxon>
        <taxon>Thermoprotei</taxon>
        <taxon>Sulfolobales</taxon>
        <taxon>Sulfolobaceae</taxon>
        <taxon>Sulfolobus</taxon>
    </lineage>
</organism>
<evidence type="ECO:0000256" key="8">
    <source>
        <dbReference type="ARBA" id="ARBA00023136"/>
    </source>
</evidence>
<evidence type="ECO:0000256" key="2">
    <source>
        <dbReference type="ARBA" id="ARBA00008240"/>
    </source>
</evidence>
<dbReference type="PROSITE" id="PS00216">
    <property type="entry name" value="SUGAR_TRANSPORT_1"/>
    <property type="match status" value="2"/>
</dbReference>
<feature type="transmembrane region" description="Helical" evidence="9">
    <location>
        <begin position="180"/>
        <end position="201"/>
    </location>
</feature>
<dbReference type="PANTHER" id="PTHR43528">
    <property type="entry name" value="ALPHA-KETOGLUTARATE PERMEASE"/>
    <property type="match status" value="1"/>
</dbReference>
<evidence type="ECO:0000256" key="1">
    <source>
        <dbReference type="ARBA" id="ARBA00004651"/>
    </source>
</evidence>
<feature type="transmembrane region" description="Helical" evidence="9">
    <location>
        <begin position="151"/>
        <end position="174"/>
    </location>
</feature>
<evidence type="ECO:0000256" key="9">
    <source>
        <dbReference type="SAM" id="Phobius"/>
    </source>
</evidence>
<evidence type="ECO:0000256" key="7">
    <source>
        <dbReference type="ARBA" id="ARBA00022989"/>
    </source>
</evidence>
<dbReference type="RefSeq" id="WP_011278922.1">
    <property type="nucleotide sequence ID" value="NZ_BHWZ01000006.1"/>
</dbReference>
<dbReference type="InterPro" id="IPR011701">
    <property type="entry name" value="MFS"/>
</dbReference>
<evidence type="ECO:0000256" key="3">
    <source>
        <dbReference type="ARBA" id="ARBA00022448"/>
    </source>
</evidence>
<comment type="subcellular location">
    <subcellularLocation>
        <location evidence="1">Cell membrane</location>
        <topology evidence="1">Multi-pass membrane protein</topology>
    </subcellularLocation>
</comment>
<evidence type="ECO:0000313" key="13">
    <source>
        <dbReference type="Proteomes" id="UP000060043"/>
    </source>
</evidence>
<feature type="domain" description="Major facilitator superfamily (MFS) profile" evidence="10">
    <location>
        <begin position="14"/>
        <end position="405"/>
    </location>
</feature>
<keyword evidence="7 9" id="KW-1133">Transmembrane helix</keyword>
<keyword evidence="8 9" id="KW-0472">Membrane</keyword>
<accession>A0A0U3FPV0</accession>
<dbReference type="Pfam" id="PF07690">
    <property type="entry name" value="MFS_1"/>
    <property type="match status" value="1"/>
</dbReference>
<dbReference type="STRING" id="1435377.SUSAZ_09695"/>
<feature type="transmembrane region" description="Helical" evidence="9">
    <location>
        <begin position="289"/>
        <end position="307"/>
    </location>
</feature>
<feature type="transmembrane region" description="Helical" evidence="9">
    <location>
        <begin position="110"/>
        <end position="130"/>
    </location>
</feature>
<evidence type="ECO:0000256" key="6">
    <source>
        <dbReference type="ARBA" id="ARBA00022847"/>
    </source>
</evidence>
<feature type="transmembrane region" description="Helical" evidence="9">
    <location>
        <begin position="259"/>
        <end position="277"/>
    </location>
</feature>